<keyword evidence="1" id="KW-1133">Transmembrane helix</keyword>
<name>K1VQU6_TRIAC</name>
<comment type="caution">
    <text evidence="2">The sequence shown here is derived from an EMBL/GenBank/DDBJ whole genome shotgun (WGS) entry which is preliminary data.</text>
</comment>
<proteinExistence type="predicted"/>
<protein>
    <submittedName>
        <fullName evidence="2">Uncharacterized protein</fullName>
    </submittedName>
</protein>
<evidence type="ECO:0000313" key="3">
    <source>
        <dbReference type="Proteomes" id="UP000006757"/>
    </source>
</evidence>
<organism evidence="2 3">
    <name type="scientific">Trichosporon asahii var. asahii (strain CBS 8904)</name>
    <name type="common">Yeast</name>
    <dbReference type="NCBI Taxonomy" id="1220162"/>
    <lineage>
        <taxon>Eukaryota</taxon>
        <taxon>Fungi</taxon>
        <taxon>Dikarya</taxon>
        <taxon>Basidiomycota</taxon>
        <taxon>Agaricomycotina</taxon>
        <taxon>Tremellomycetes</taxon>
        <taxon>Trichosporonales</taxon>
        <taxon>Trichosporonaceae</taxon>
        <taxon>Trichosporon</taxon>
    </lineage>
</organism>
<evidence type="ECO:0000313" key="2">
    <source>
        <dbReference type="EMBL" id="EKC99102.1"/>
    </source>
</evidence>
<dbReference type="AlphaFoldDB" id="K1VQU6"/>
<keyword evidence="1" id="KW-0812">Transmembrane</keyword>
<gene>
    <name evidence="2" type="ORF">A1Q2_06643</name>
</gene>
<feature type="transmembrane region" description="Helical" evidence="1">
    <location>
        <begin position="168"/>
        <end position="186"/>
    </location>
</feature>
<evidence type="ECO:0000256" key="1">
    <source>
        <dbReference type="SAM" id="Phobius"/>
    </source>
</evidence>
<reference evidence="2 3" key="1">
    <citation type="journal article" date="2012" name="Eukaryot. Cell">
        <title>Genome sequence of the Trichosporon asahii environmental strain CBS 8904.</title>
        <authorList>
            <person name="Yang R.Y."/>
            <person name="Li H.T."/>
            <person name="Zhu H."/>
            <person name="Zhou G.P."/>
            <person name="Wang M."/>
            <person name="Wang L."/>
        </authorList>
    </citation>
    <scope>NUCLEOTIDE SEQUENCE [LARGE SCALE GENOMIC DNA]</scope>
    <source>
        <strain evidence="2 3">CBS 8904</strain>
    </source>
</reference>
<feature type="transmembrane region" description="Helical" evidence="1">
    <location>
        <begin position="137"/>
        <end position="162"/>
    </location>
</feature>
<dbReference type="HOGENOM" id="CLU_1391121_0_0_1"/>
<keyword evidence="3" id="KW-1185">Reference proteome</keyword>
<dbReference type="InParanoid" id="K1VQU6"/>
<dbReference type="EMBL" id="AMBO01000376">
    <property type="protein sequence ID" value="EKC99102.1"/>
    <property type="molecule type" value="Genomic_DNA"/>
</dbReference>
<feature type="transmembrane region" description="Helical" evidence="1">
    <location>
        <begin position="70"/>
        <end position="91"/>
    </location>
</feature>
<dbReference type="Proteomes" id="UP000006757">
    <property type="component" value="Unassembled WGS sequence"/>
</dbReference>
<keyword evidence="1" id="KW-0472">Membrane</keyword>
<feature type="transmembrane region" description="Helical" evidence="1">
    <location>
        <begin position="40"/>
        <end position="64"/>
    </location>
</feature>
<sequence length="196" mass="21199">MPRQQPSLLSDIGSALASSLRYPACPDQCRCRIYTLRLPLSFSLTLILLFALGSGAGAALFGLLFTSSPYTSILSLLLATLGVALWVRAVVWDAKWERAHSLDTDSTHTWHERVPSPTIGRGTSSERGAVRVKVPTTLGLLATDVLRAAAQVGAAVFGFFWLSAPMPGSGWAALVGIPGLWCVLLWRHWRQCSILP</sequence>
<accession>K1VQU6</accession>